<keyword evidence="4 7" id="KW-0812">Transmembrane</keyword>
<organism evidence="9 10">
    <name type="scientific">Pseudoduganella armeniaca</name>
    <dbReference type="NCBI Taxonomy" id="2072590"/>
    <lineage>
        <taxon>Bacteria</taxon>
        <taxon>Pseudomonadati</taxon>
        <taxon>Pseudomonadota</taxon>
        <taxon>Betaproteobacteria</taxon>
        <taxon>Burkholderiales</taxon>
        <taxon>Oxalobacteraceae</taxon>
        <taxon>Telluria group</taxon>
        <taxon>Pseudoduganella</taxon>
    </lineage>
</organism>
<keyword evidence="3 9" id="KW-0808">Transferase</keyword>
<dbReference type="RefSeq" id="WP_107144220.1">
    <property type="nucleotide sequence ID" value="NZ_CP028324.1"/>
</dbReference>
<dbReference type="Gene3D" id="3.90.550.10">
    <property type="entry name" value="Spore Coat Polysaccharide Biosynthesis Protein SpsA, Chain A"/>
    <property type="match status" value="1"/>
</dbReference>
<dbReference type="Proteomes" id="UP000240505">
    <property type="component" value="Chromosome"/>
</dbReference>
<keyword evidence="10" id="KW-1185">Reference proteome</keyword>
<evidence type="ECO:0000256" key="7">
    <source>
        <dbReference type="SAM" id="Phobius"/>
    </source>
</evidence>
<evidence type="ECO:0000259" key="8">
    <source>
        <dbReference type="Pfam" id="PF00535"/>
    </source>
</evidence>
<evidence type="ECO:0000313" key="9">
    <source>
        <dbReference type="EMBL" id="AVR98895.1"/>
    </source>
</evidence>
<evidence type="ECO:0000256" key="5">
    <source>
        <dbReference type="ARBA" id="ARBA00022989"/>
    </source>
</evidence>
<dbReference type="SUPFAM" id="SSF53448">
    <property type="entry name" value="Nucleotide-diphospho-sugar transferases"/>
    <property type="match status" value="1"/>
</dbReference>
<accession>A0A2R4CH20</accession>
<dbReference type="KEGG" id="masz:C9I28_27205"/>
<keyword evidence="2" id="KW-0328">Glycosyltransferase</keyword>
<evidence type="ECO:0000313" key="10">
    <source>
        <dbReference type="Proteomes" id="UP000240505"/>
    </source>
</evidence>
<gene>
    <name evidence="9" type="ORF">C9I28_27205</name>
</gene>
<dbReference type="PANTHER" id="PTHR48090">
    <property type="entry name" value="UNDECAPRENYL-PHOSPHATE 4-DEOXY-4-FORMAMIDO-L-ARABINOSE TRANSFERASE-RELATED"/>
    <property type="match status" value="1"/>
</dbReference>
<dbReference type="OrthoDB" id="9811884at2"/>
<dbReference type="GO" id="GO:0005886">
    <property type="term" value="C:plasma membrane"/>
    <property type="evidence" value="ECO:0007669"/>
    <property type="project" value="TreeGrafter"/>
</dbReference>
<dbReference type="InterPro" id="IPR050256">
    <property type="entry name" value="Glycosyltransferase_2"/>
</dbReference>
<protein>
    <submittedName>
        <fullName evidence="9">Glycosyltransferase</fullName>
    </submittedName>
</protein>
<feature type="transmembrane region" description="Helical" evidence="7">
    <location>
        <begin position="251"/>
        <end position="271"/>
    </location>
</feature>
<evidence type="ECO:0000256" key="3">
    <source>
        <dbReference type="ARBA" id="ARBA00022679"/>
    </source>
</evidence>
<proteinExistence type="predicted"/>
<dbReference type="InterPro" id="IPR001173">
    <property type="entry name" value="Glyco_trans_2-like"/>
</dbReference>
<name>A0A2R4CH20_9BURK</name>
<dbReference type="Pfam" id="PF00535">
    <property type="entry name" value="Glycos_transf_2"/>
    <property type="match status" value="1"/>
</dbReference>
<evidence type="ECO:0000256" key="1">
    <source>
        <dbReference type="ARBA" id="ARBA00004141"/>
    </source>
</evidence>
<reference evidence="9 10" key="1">
    <citation type="submission" date="2018-03" db="EMBL/GenBank/DDBJ databases">
        <title>Massilia armeniaca sp. nov., isolated from desert soil.</title>
        <authorList>
            <person name="Huang H."/>
            <person name="Ren M."/>
        </authorList>
    </citation>
    <scope>NUCLEOTIDE SEQUENCE [LARGE SCALE GENOMIC DNA]</scope>
    <source>
        <strain evidence="9 10">ZMN-3</strain>
    </source>
</reference>
<evidence type="ECO:0000256" key="4">
    <source>
        <dbReference type="ARBA" id="ARBA00022692"/>
    </source>
</evidence>
<dbReference type="InterPro" id="IPR029044">
    <property type="entry name" value="Nucleotide-diphossugar_trans"/>
</dbReference>
<sequence>MELLHPWRLDLPTQARDKPVLSLVLPCYNEQEVLPETTRRLVALLAALEAAGSIGPGSAIYYVDDGSTDATWRLIGEYAAVSPVVCGIKLSRNRGHQNALLCGLMTVPGDVVVSLDADLQDDLDAIPAMLAEYRAGSEIVYGVRSRRDSDSFLKRVTAQAYYRLLAGMQVQVQFNHADFRLMSRRALEALRGYDETHLFLRGLVPQLGYRTAVVEFERAARFAGTSKYPLSKMLALAWQGVTSFTAYPLRLITSVGALVSLGSLLLATWALGIRLLTAEAVPGWASAVIPMYLLGGVQLLSLGIIGEYLAKVYESTKRRPRYHVETVCGSRFERDGA</sequence>
<keyword evidence="5 7" id="KW-1133">Transmembrane helix</keyword>
<dbReference type="PANTHER" id="PTHR48090:SF1">
    <property type="entry name" value="PROPHAGE BACTOPRENOL GLUCOSYL TRANSFERASE HOMOLOG"/>
    <property type="match status" value="1"/>
</dbReference>
<evidence type="ECO:0000256" key="6">
    <source>
        <dbReference type="ARBA" id="ARBA00023136"/>
    </source>
</evidence>
<comment type="subcellular location">
    <subcellularLocation>
        <location evidence="1">Membrane</location>
        <topology evidence="1">Multi-pass membrane protein</topology>
    </subcellularLocation>
</comment>
<dbReference type="EMBL" id="CP028324">
    <property type="protein sequence ID" value="AVR98895.1"/>
    <property type="molecule type" value="Genomic_DNA"/>
</dbReference>
<feature type="domain" description="Glycosyltransferase 2-like" evidence="8">
    <location>
        <begin position="22"/>
        <end position="190"/>
    </location>
</feature>
<keyword evidence="6 7" id="KW-0472">Membrane</keyword>
<dbReference type="GO" id="GO:0016757">
    <property type="term" value="F:glycosyltransferase activity"/>
    <property type="evidence" value="ECO:0007669"/>
    <property type="project" value="UniProtKB-KW"/>
</dbReference>
<evidence type="ECO:0000256" key="2">
    <source>
        <dbReference type="ARBA" id="ARBA00022676"/>
    </source>
</evidence>
<dbReference type="AlphaFoldDB" id="A0A2R4CH20"/>
<dbReference type="CDD" id="cd04187">
    <property type="entry name" value="DPM1_like_bac"/>
    <property type="match status" value="1"/>
</dbReference>
<feature type="transmembrane region" description="Helical" evidence="7">
    <location>
        <begin position="291"/>
        <end position="310"/>
    </location>
</feature>